<feature type="domain" description="HTH luxR-type" evidence="2">
    <location>
        <begin position="132"/>
        <end position="197"/>
    </location>
</feature>
<comment type="caution">
    <text evidence="3">The sequence shown here is derived from an EMBL/GenBank/DDBJ whole genome shotgun (WGS) entry which is preliminary data.</text>
</comment>
<dbReference type="CDD" id="cd06170">
    <property type="entry name" value="LuxR_C_like"/>
    <property type="match status" value="1"/>
</dbReference>
<dbReference type="PROSITE" id="PS50043">
    <property type="entry name" value="HTH_LUXR_2"/>
    <property type="match status" value="1"/>
</dbReference>
<dbReference type="Proteomes" id="UP000316142">
    <property type="component" value="Unassembled WGS sequence"/>
</dbReference>
<proteinExistence type="predicted"/>
<name>A0ABY2ZD77_9GAMM</name>
<protein>
    <submittedName>
        <fullName evidence="3">LuxR family transcriptional regulator</fullName>
    </submittedName>
</protein>
<dbReference type="EMBL" id="VHIZ01000038">
    <property type="protein sequence ID" value="TPV28279.1"/>
    <property type="molecule type" value="Genomic_DNA"/>
</dbReference>
<gene>
    <name evidence="3" type="ORF">FJW00_09045</name>
</gene>
<dbReference type="Gene3D" id="1.10.10.10">
    <property type="entry name" value="Winged helix-like DNA-binding domain superfamily/Winged helix DNA-binding domain"/>
    <property type="match status" value="1"/>
</dbReference>
<dbReference type="RefSeq" id="WP_140923721.1">
    <property type="nucleotide sequence ID" value="NZ_JAALFR010000009.1"/>
</dbReference>
<accession>A0ABY2ZD77</accession>
<reference evidence="3 4" key="1">
    <citation type="submission" date="2019-06" db="EMBL/GenBank/DDBJ databases">
        <title>Taxogenomics and systematics of the genus Pantoea.</title>
        <authorList>
            <person name="Tambong J.T."/>
        </authorList>
    </citation>
    <scope>NUCLEOTIDE SEQUENCE [LARGE SCALE GENOMIC DNA]</scope>
    <source>
        <strain evidence="3 4">LMG 2558</strain>
    </source>
</reference>
<evidence type="ECO:0000256" key="1">
    <source>
        <dbReference type="ARBA" id="ARBA00023125"/>
    </source>
</evidence>
<keyword evidence="1" id="KW-0238">DNA-binding</keyword>
<evidence type="ECO:0000259" key="2">
    <source>
        <dbReference type="PROSITE" id="PS50043"/>
    </source>
</evidence>
<dbReference type="SMART" id="SM00421">
    <property type="entry name" value="HTH_LUXR"/>
    <property type="match status" value="1"/>
</dbReference>
<dbReference type="InterPro" id="IPR000792">
    <property type="entry name" value="Tscrpt_reg_LuxR_C"/>
</dbReference>
<evidence type="ECO:0000313" key="3">
    <source>
        <dbReference type="EMBL" id="TPV28279.1"/>
    </source>
</evidence>
<dbReference type="InterPro" id="IPR036388">
    <property type="entry name" value="WH-like_DNA-bd_sf"/>
</dbReference>
<dbReference type="SUPFAM" id="SSF46894">
    <property type="entry name" value="C-terminal effector domain of the bipartite response regulators"/>
    <property type="match status" value="1"/>
</dbReference>
<organism evidence="3 4">
    <name type="scientific">Pantoea anthophila</name>
    <dbReference type="NCBI Taxonomy" id="470931"/>
    <lineage>
        <taxon>Bacteria</taxon>
        <taxon>Pseudomonadati</taxon>
        <taxon>Pseudomonadota</taxon>
        <taxon>Gammaproteobacteria</taxon>
        <taxon>Enterobacterales</taxon>
        <taxon>Erwiniaceae</taxon>
        <taxon>Pantoea</taxon>
    </lineage>
</organism>
<keyword evidence="4" id="KW-1185">Reference proteome</keyword>
<dbReference type="PRINTS" id="PR00038">
    <property type="entry name" value="HTHLUXR"/>
</dbReference>
<dbReference type="InterPro" id="IPR016032">
    <property type="entry name" value="Sig_transdc_resp-reg_C-effctor"/>
</dbReference>
<dbReference type="Pfam" id="PF00196">
    <property type="entry name" value="GerE"/>
    <property type="match status" value="1"/>
</dbReference>
<sequence length="211" mass="24448">MDLKVICTEENYFFRIGISKVIEGALLTEANVEFLSGFDSHNLRQADFILINVSQWRLYMCQPAYRDRKPGSIIMVFVNQTDDIMTEQLPVCYRSLVVISRLDSVRTISQKVICSWLAFQDRMHAFLPADCLHCEFARITVVQLQVLSLLKKGYSVRQTAKRLDLSEKTIYAHKYNVMRKFALRGDMEFNAFINDLSLLELYRGVINSVEV</sequence>
<evidence type="ECO:0000313" key="4">
    <source>
        <dbReference type="Proteomes" id="UP000316142"/>
    </source>
</evidence>